<sequence length="238" mass="25306">MLYALRFPFSLAVLIAAFLVGVVARGLVQERILGVRRPALRSPGRSRLGSGARGIRRFIDPYGALCAVLGGVGWGSDVVDDVIPRVRGGRRSRVVAALIAGPVVLFVLGAAALIGYDHLTIGRPTGGGLVINTVHGDMMAVDHFHYLVGYGPLALYLAGVELVAMALLALVPLPPLDGGRLLFALAPKTLGWQRARYRLEDDNWGLLIVLVLTLPIFGNPIIIAVIDAIIDPLITVLS</sequence>
<feature type="transmembrane region" description="Helical" evidence="1">
    <location>
        <begin position="204"/>
        <end position="230"/>
    </location>
</feature>
<evidence type="ECO:0008006" key="4">
    <source>
        <dbReference type="Google" id="ProtNLM"/>
    </source>
</evidence>
<organism evidence="2 3">
    <name type="scientific">Acidothermus cellulolyticus (strain ATCC 43068 / DSM 8971 / 11B)</name>
    <dbReference type="NCBI Taxonomy" id="351607"/>
    <lineage>
        <taxon>Bacteria</taxon>
        <taxon>Bacillati</taxon>
        <taxon>Actinomycetota</taxon>
        <taxon>Actinomycetes</taxon>
        <taxon>Acidothermales</taxon>
        <taxon>Acidothermaceae</taxon>
        <taxon>Acidothermus</taxon>
    </lineage>
</organism>
<dbReference type="EMBL" id="CP000481">
    <property type="protein sequence ID" value="ABK53011.1"/>
    <property type="molecule type" value="Genomic_DNA"/>
</dbReference>
<gene>
    <name evidence="2" type="ordered locus">Acel_1239</name>
</gene>
<dbReference type="STRING" id="351607.Acel_1239"/>
<accession>A0LUA1</accession>
<dbReference type="eggNOG" id="COG1994">
    <property type="taxonomic scope" value="Bacteria"/>
</dbReference>
<keyword evidence="1" id="KW-0472">Membrane</keyword>
<protein>
    <recommendedName>
        <fullName evidence="4">Peptidase M50</fullName>
    </recommendedName>
</protein>
<proteinExistence type="predicted"/>
<name>A0LUA1_ACIC1</name>
<keyword evidence="1" id="KW-0812">Transmembrane</keyword>
<feature type="transmembrane region" description="Helical" evidence="1">
    <location>
        <begin position="153"/>
        <end position="173"/>
    </location>
</feature>
<keyword evidence="3" id="KW-1185">Reference proteome</keyword>
<dbReference type="KEGG" id="ace:Acel_1239"/>
<dbReference type="RefSeq" id="WP_011720074.1">
    <property type="nucleotide sequence ID" value="NC_008578.1"/>
</dbReference>
<dbReference type="Proteomes" id="UP000008221">
    <property type="component" value="Chromosome"/>
</dbReference>
<evidence type="ECO:0000313" key="3">
    <source>
        <dbReference type="Proteomes" id="UP000008221"/>
    </source>
</evidence>
<feature type="transmembrane region" description="Helical" evidence="1">
    <location>
        <begin position="94"/>
        <end position="116"/>
    </location>
</feature>
<keyword evidence="1" id="KW-1133">Transmembrane helix</keyword>
<feature type="transmembrane region" description="Helical" evidence="1">
    <location>
        <begin position="6"/>
        <end position="28"/>
    </location>
</feature>
<dbReference type="HOGENOM" id="CLU_1163874_0_0_11"/>
<dbReference type="AlphaFoldDB" id="A0LUA1"/>
<evidence type="ECO:0000256" key="1">
    <source>
        <dbReference type="SAM" id="Phobius"/>
    </source>
</evidence>
<dbReference type="InParanoid" id="A0LUA1"/>
<evidence type="ECO:0000313" key="2">
    <source>
        <dbReference type="EMBL" id="ABK53011.1"/>
    </source>
</evidence>
<reference evidence="2 3" key="1">
    <citation type="journal article" date="2009" name="Genome Res.">
        <title>Complete genome of the cellulolytic thermophile Acidothermus cellulolyticus 11B provides insights into its ecophysiological and evolutionary adaptations.</title>
        <authorList>
            <person name="Barabote R.D."/>
            <person name="Xie G."/>
            <person name="Leu D.H."/>
            <person name="Normand P."/>
            <person name="Necsulea A."/>
            <person name="Daubin V."/>
            <person name="Medigue C."/>
            <person name="Adney W.S."/>
            <person name="Xu X.C."/>
            <person name="Lapidus A."/>
            <person name="Parales R.E."/>
            <person name="Detter C."/>
            <person name="Pujic P."/>
            <person name="Bruce D."/>
            <person name="Lavire C."/>
            <person name="Challacombe J.F."/>
            <person name="Brettin T.S."/>
            <person name="Berry A.M."/>
        </authorList>
    </citation>
    <scope>NUCLEOTIDE SEQUENCE [LARGE SCALE GENOMIC DNA]</scope>
    <source>
        <strain evidence="3">ATCC 43068 / DSM 8971 / 11B</strain>
    </source>
</reference>